<comment type="catalytic activity">
    <reaction evidence="1">
        <text>ATP + protein L-histidine = ADP + protein N-phospho-L-histidine.</text>
        <dbReference type="EC" id="2.7.13.3"/>
    </reaction>
</comment>
<dbReference type="PROSITE" id="PS50109">
    <property type="entry name" value="HIS_KIN"/>
    <property type="match status" value="1"/>
</dbReference>
<dbReference type="Gene3D" id="3.30.450.20">
    <property type="entry name" value="PAS domain"/>
    <property type="match status" value="1"/>
</dbReference>
<feature type="domain" description="PAS" evidence="14">
    <location>
        <begin position="21"/>
        <end position="91"/>
    </location>
</feature>
<dbReference type="CDD" id="cd00075">
    <property type="entry name" value="HATPase"/>
    <property type="match status" value="1"/>
</dbReference>
<dbReference type="NCBIfam" id="TIGR00229">
    <property type="entry name" value="sensory_box"/>
    <property type="match status" value="1"/>
</dbReference>
<proteinExistence type="predicted"/>
<dbReference type="InterPro" id="IPR036097">
    <property type="entry name" value="HisK_dim/P_sf"/>
</dbReference>
<evidence type="ECO:0000256" key="8">
    <source>
        <dbReference type="ARBA" id="ARBA00022777"/>
    </source>
</evidence>
<evidence type="ECO:0000313" key="15">
    <source>
        <dbReference type="EMBL" id="KIT14335.1"/>
    </source>
</evidence>
<dbReference type="Proteomes" id="UP000032232">
    <property type="component" value="Unassembled WGS sequence"/>
</dbReference>
<comment type="subcellular location">
    <subcellularLocation>
        <location evidence="2">Membrane</location>
        <topology evidence="2">Multi-pass membrane protein</topology>
    </subcellularLocation>
</comment>
<dbReference type="InterPro" id="IPR003661">
    <property type="entry name" value="HisK_dim/P_dom"/>
</dbReference>
<dbReference type="InterPro" id="IPR050351">
    <property type="entry name" value="BphY/WalK/GraS-like"/>
</dbReference>
<evidence type="ECO:0000256" key="3">
    <source>
        <dbReference type="ARBA" id="ARBA00012438"/>
    </source>
</evidence>
<dbReference type="PANTHER" id="PTHR42878:SF7">
    <property type="entry name" value="SENSOR HISTIDINE KINASE GLRK"/>
    <property type="match status" value="1"/>
</dbReference>
<dbReference type="EMBL" id="JYFE01000080">
    <property type="protein sequence ID" value="KIT14335.1"/>
    <property type="molecule type" value="Genomic_DNA"/>
</dbReference>
<dbReference type="Gene3D" id="3.30.565.10">
    <property type="entry name" value="Histidine kinase-like ATPase, C-terminal domain"/>
    <property type="match status" value="1"/>
</dbReference>
<dbReference type="InterPro" id="IPR013655">
    <property type="entry name" value="PAS_fold_3"/>
</dbReference>
<evidence type="ECO:0000256" key="10">
    <source>
        <dbReference type="ARBA" id="ARBA00022989"/>
    </source>
</evidence>
<evidence type="ECO:0000256" key="9">
    <source>
        <dbReference type="ARBA" id="ARBA00022840"/>
    </source>
</evidence>
<evidence type="ECO:0000259" key="14">
    <source>
        <dbReference type="PROSITE" id="PS50112"/>
    </source>
</evidence>
<keyword evidence="6" id="KW-0812">Transmembrane</keyword>
<evidence type="ECO:0000256" key="7">
    <source>
        <dbReference type="ARBA" id="ARBA00022741"/>
    </source>
</evidence>
<gene>
    <name evidence="15" type="primary">bphP_2</name>
    <name evidence="15" type="ORF">jaqu_39250</name>
</gene>
<dbReference type="GO" id="GO:0016020">
    <property type="term" value="C:membrane"/>
    <property type="evidence" value="ECO:0007669"/>
    <property type="project" value="UniProtKB-SubCell"/>
</dbReference>
<dbReference type="SMART" id="SM00091">
    <property type="entry name" value="PAS"/>
    <property type="match status" value="1"/>
</dbReference>
<dbReference type="PRINTS" id="PR00344">
    <property type="entry name" value="BCTRLSENSOR"/>
</dbReference>
<dbReference type="InterPro" id="IPR003594">
    <property type="entry name" value="HATPase_dom"/>
</dbReference>
<keyword evidence="5 15" id="KW-0808">Transferase</keyword>
<organism evidence="15 16">
    <name type="scientific">Jannaschia aquimarina</name>
    <dbReference type="NCBI Taxonomy" id="935700"/>
    <lineage>
        <taxon>Bacteria</taxon>
        <taxon>Pseudomonadati</taxon>
        <taxon>Pseudomonadota</taxon>
        <taxon>Alphaproteobacteria</taxon>
        <taxon>Rhodobacterales</taxon>
        <taxon>Roseobacteraceae</taxon>
        <taxon>Jannaschia</taxon>
    </lineage>
</organism>
<keyword evidence="4" id="KW-0597">Phosphoprotein</keyword>
<evidence type="ECO:0000256" key="2">
    <source>
        <dbReference type="ARBA" id="ARBA00004141"/>
    </source>
</evidence>
<dbReference type="Gene3D" id="1.10.287.130">
    <property type="match status" value="1"/>
</dbReference>
<comment type="caution">
    <text evidence="15">The sequence shown here is derived from an EMBL/GenBank/DDBJ whole genome shotgun (WGS) entry which is preliminary data.</text>
</comment>
<dbReference type="EC" id="2.7.13.3" evidence="3"/>
<keyword evidence="11" id="KW-0902">Two-component regulatory system</keyword>
<evidence type="ECO:0000256" key="11">
    <source>
        <dbReference type="ARBA" id="ARBA00023012"/>
    </source>
</evidence>
<dbReference type="PANTHER" id="PTHR42878">
    <property type="entry name" value="TWO-COMPONENT HISTIDINE KINASE"/>
    <property type="match status" value="1"/>
</dbReference>
<dbReference type="SUPFAM" id="SSF55785">
    <property type="entry name" value="PYP-like sensor domain (PAS domain)"/>
    <property type="match status" value="1"/>
</dbReference>
<dbReference type="InterPro" id="IPR036890">
    <property type="entry name" value="HATPase_C_sf"/>
</dbReference>
<dbReference type="InterPro" id="IPR004358">
    <property type="entry name" value="Sig_transdc_His_kin-like_C"/>
</dbReference>
<dbReference type="GO" id="GO:0005524">
    <property type="term" value="F:ATP binding"/>
    <property type="evidence" value="ECO:0007669"/>
    <property type="project" value="UniProtKB-KW"/>
</dbReference>
<keyword evidence="8" id="KW-0418">Kinase</keyword>
<keyword evidence="9" id="KW-0067">ATP-binding</keyword>
<dbReference type="Pfam" id="PF02518">
    <property type="entry name" value="HATPase_c"/>
    <property type="match status" value="1"/>
</dbReference>
<dbReference type="GO" id="GO:0000156">
    <property type="term" value="F:phosphorelay response regulator activity"/>
    <property type="evidence" value="ECO:0007669"/>
    <property type="project" value="TreeGrafter"/>
</dbReference>
<evidence type="ECO:0000256" key="12">
    <source>
        <dbReference type="ARBA" id="ARBA00023136"/>
    </source>
</evidence>
<keyword evidence="7" id="KW-0547">Nucleotide-binding</keyword>
<evidence type="ECO:0000313" key="16">
    <source>
        <dbReference type="Proteomes" id="UP000032232"/>
    </source>
</evidence>
<evidence type="ECO:0000256" key="4">
    <source>
        <dbReference type="ARBA" id="ARBA00022553"/>
    </source>
</evidence>
<dbReference type="GO" id="GO:0007234">
    <property type="term" value="P:osmosensory signaling via phosphorelay pathway"/>
    <property type="evidence" value="ECO:0007669"/>
    <property type="project" value="TreeGrafter"/>
</dbReference>
<keyword evidence="10" id="KW-1133">Transmembrane helix</keyword>
<sequence length="383" mass="42246">MCPVPIEVRQKVHDEAAMTDNYDPTSRIWQVTPDLLGVLDKEGVFMKTNPAWFTTLGRTPEDIETKLFFEFLHPDDMAITAKAFVDVQHGRPVLDLINRYRHADGTYRWLSWNAVPVEDLYYCSARDVTRAHDDRTALALRDKEAKLREQFISILGHDLRNPLAGAACAVENLRMREGLSSDGELMATSATQSLRRMSHLIDDVLDFARARLGGDIGIDSRPGTRLEPVLRRTVDEIALAHPEVTIEQMYEFSDPVTCDPERVAQLVSNLLGNAVFHGEPGGTVLIHAQDVGADVAVAVSNKGGKIPAAVKALLFEPFTRAEPGSSQNGLGLGLFIAKQIAKGHGGDIEVESSGTETTFTFKMPRGMRLVDTISDPIHHLRTA</sequence>
<dbReference type="CDD" id="cd00082">
    <property type="entry name" value="HisKA"/>
    <property type="match status" value="1"/>
</dbReference>
<dbReference type="Pfam" id="PF00512">
    <property type="entry name" value="HisKA"/>
    <property type="match status" value="1"/>
</dbReference>
<evidence type="ECO:0000256" key="1">
    <source>
        <dbReference type="ARBA" id="ARBA00000085"/>
    </source>
</evidence>
<dbReference type="Pfam" id="PF08447">
    <property type="entry name" value="PAS_3"/>
    <property type="match status" value="1"/>
</dbReference>
<keyword evidence="16" id="KW-1185">Reference proteome</keyword>
<dbReference type="InterPro" id="IPR035965">
    <property type="entry name" value="PAS-like_dom_sf"/>
</dbReference>
<dbReference type="InterPro" id="IPR000014">
    <property type="entry name" value="PAS"/>
</dbReference>
<evidence type="ECO:0000259" key="13">
    <source>
        <dbReference type="PROSITE" id="PS50109"/>
    </source>
</evidence>
<dbReference type="PATRIC" id="fig|935700.4.peg.4047"/>
<dbReference type="GO" id="GO:0000155">
    <property type="term" value="F:phosphorelay sensor kinase activity"/>
    <property type="evidence" value="ECO:0007669"/>
    <property type="project" value="InterPro"/>
</dbReference>
<evidence type="ECO:0000256" key="6">
    <source>
        <dbReference type="ARBA" id="ARBA00022692"/>
    </source>
</evidence>
<dbReference type="AlphaFoldDB" id="A0A0D1EEN4"/>
<name>A0A0D1EEN4_9RHOB</name>
<accession>A0A0D1EEN4</accession>
<dbReference type="SMART" id="SM00388">
    <property type="entry name" value="HisKA"/>
    <property type="match status" value="1"/>
</dbReference>
<dbReference type="SUPFAM" id="SSF55874">
    <property type="entry name" value="ATPase domain of HSP90 chaperone/DNA topoisomerase II/histidine kinase"/>
    <property type="match status" value="1"/>
</dbReference>
<dbReference type="InterPro" id="IPR005467">
    <property type="entry name" value="His_kinase_dom"/>
</dbReference>
<feature type="domain" description="Histidine kinase" evidence="13">
    <location>
        <begin position="154"/>
        <end position="367"/>
    </location>
</feature>
<dbReference type="GO" id="GO:0030295">
    <property type="term" value="F:protein kinase activator activity"/>
    <property type="evidence" value="ECO:0007669"/>
    <property type="project" value="TreeGrafter"/>
</dbReference>
<dbReference type="SMART" id="SM00387">
    <property type="entry name" value="HATPase_c"/>
    <property type="match status" value="1"/>
</dbReference>
<dbReference type="CDD" id="cd00130">
    <property type="entry name" value="PAS"/>
    <property type="match status" value="1"/>
</dbReference>
<evidence type="ECO:0000256" key="5">
    <source>
        <dbReference type="ARBA" id="ARBA00022679"/>
    </source>
</evidence>
<protein>
    <recommendedName>
        <fullName evidence="3">histidine kinase</fullName>
        <ecNumber evidence="3">2.7.13.3</ecNumber>
    </recommendedName>
</protein>
<dbReference type="SUPFAM" id="SSF47384">
    <property type="entry name" value="Homodimeric domain of signal transducing histidine kinase"/>
    <property type="match status" value="1"/>
</dbReference>
<dbReference type="STRING" id="935700.jaqu_39250"/>
<reference evidence="15 16" key="1">
    <citation type="submission" date="2015-02" db="EMBL/GenBank/DDBJ databases">
        <title>Genome Sequence of Jannaschia aquimarina DSM28248, a member of the Roseobacter clade.</title>
        <authorList>
            <person name="Voget S."/>
            <person name="Daniel R."/>
        </authorList>
    </citation>
    <scope>NUCLEOTIDE SEQUENCE [LARGE SCALE GENOMIC DNA]</scope>
    <source>
        <strain evidence="15 16">GSW-M26</strain>
    </source>
</reference>
<dbReference type="PROSITE" id="PS50112">
    <property type="entry name" value="PAS"/>
    <property type="match status" value="1"/>
</dbReference>
<keyword evidence="12" id="KW-0472">Membrane</keyword>